<dbReference type="EMBL" id="CAJNRD030001122">
    <property type="protein sequence ID" value="CAG5100685.1"/>
    <property type="molecule type" value="Genomic_DNA"/>
</dbReference>
<dbReference type="Gene3D" id="3.60.10.10">
    <property type="entry name" value="Endonuclease/exonuclease/phosphatase"/>
    <property type="match status" value="1"/>
</dbReference>
<dbReference type="OrthoDB" id="7701337at2759"/>
<evidence type="ECO:0000313" key="2">
    <source>
        <dbReference type="Proteomes" id="UP000786811"/>
    </source>
</evidence>
<dbReference type="SUPFAM" id="SSF56219">
    <property type="entry name" value="DNase I-like"/>
    <property type="match status" value="1"/>
</dbReference>
<reference evidence="1" key="1">
    <citation type="submission" date="2021-04" db="EMBL/GenBank/DDBJ databases">
        <authorList>
            <person name="Chebbi M.A.C M."/>
        </authorList>
    </citation>
    <scope>NUCLEOTIDE SEQUENCE</scope>
</reference>
<name>A0A8J2MPL6_COTCN</name>
<sequence>MGSTVLILGSVYLRKCLDLRYLLDILTEVINGIKSSRSYDIFIINDDLNARVGSLNPWPEKFFTGLPLNPLTSTTDQTICDRRCLLMDFMLDNDFILLNGRTISYSPAQPTYGNLGTSIIDLVSVDISSLHLIMDLEVILEPSLSDHRPVLLTIQTETPVQHLACSSQVTPSIRKKIVWSEEAEPRY</sequence>
<organism evidence="1 2">
    <name type="scientific">Cotesia congregata</name>
    <name type="common">Parasitoid wasp</name>
    <name type="synonym">Apanteles congregatus</name>
    <dbReference type="NCBI Taxonomy" id="51543"/>
    <lineage>
        <taxon>Eukaryota</taxon>
        <taxon>Metazoa</taxon>
        <taxon>Ecdysozoa</taxon>
        <taxon>Arthropoda</taxon>
        <taxon>Hexapoda</taxon>
        <taxon>Insecta</taxon>
        <taxon>Pterygota</taxon>
        <taxon>Neoptera</taxon>
        <taxon>Endopterygota</taxon>
        <taxon>Hymenoptera</taxon>
        <taxon>Apocrita</taxon>
        <taxon>Ichneumonoidea</taxon>
        <taxon>Braconidae</taxon>
        <taxon>Microgastrinae</taxon>
        <taxon>Cotesia</taxon>
    </lineage>
</organism>
<gene>
    <name evidence="1" type="ORF">HICCMSTLAB_LOCUS9758</name>
</gene>
<dbReference type="AlphaFoldDB" id="A0A8J2MPL6"/>
<comment type="caution">
    <text evidence="1">The sequence shown here is derived from an EMBL/GenBank/DDBJ whole genome shotgun (WGS) entry which is preliminary data.</text>
</comment>
<evidence type="ECO:0008006" key="3">
    <source>
        <dbReference type="Google" id="ProtNLM"/>
    </source>
</evidence>
<proteinExistence type="predicted"/>
<evidence type="ECO:0000313" key="1">
    <source>
        <dbReference type="EMBL" id="CAG5100685.1"/>
    </source>
</evidence>
<protein>
    <recommendedName>
        <fullName evidence="3">Endonuclease/exonuclease/phosphatase domain-containing protein</fullName>
    </recommendedName>
</protein>
<keyword evidence="2" id="KW-1185">Reference proteome</keyword>
<dbReference type="Proteomes" id="UP000786811">
    <property type="component" value="Unassembled WGS sequence"/>
</dbReference>
<accession>A0A8J2MPL6</accession>
<dbReference type="InterPro" id="IPR036691">
    <property type="entry name" value="Endo/exonu/phosph_ase_sf"/>
</dbReference>